<keyword evidence="3" id="KW-1185">Reference proteome</keyword>
<feature type="domain" description="RNase H type-1" evidence="1">
    <location>
        <begin position="15"/>
        <end position="68"/>
    </location>
</feature>
<evidence type="ECO:0000313" key="3">
    <source>
        <dbReference type="Proteomes" id="UP000266723"/>
    </source>
</evidence>
<name>A0ABQ7B365_BRACR</name>
<evidence type="ECO:0000259" key="1">
    <source>
        <dbReference type="Pfam" id="PF13456"/>
    </source>
</evidence>
<comment type="caution">
    <text evidence="2">The sequence shown here is derived from an EMBL/GenBank/DDBJ whole genome shotgun (WGS) entry which is preliminary data.</text>
</comment>
<dbReference type="EMBL" id="QGKV02001556">
    <property type="protein sequence ID" value="KAF3520649.1"/>
    <property type="molecule type" value="Genomic_DNA"/>
</dbReference>
<dbReference type="Proteomes" id="UP000266723">
    <property type="component" value="Unassembled WGS sequence"/>
</dbReference>
<organism evidence="2 3">
    <name type="scientific">Brassica cretica</name>
    <name type="common">Mustard</name>
    <dbReference type="NCBI Taxonomy" id="69181"/>
    <lineage>
        <taxon>Eukaryota</taxon>
        <taxon>Viridiplantae</taxon>
        <taxon>Streptophyta</taxon>
        <taxon>Embryophyta</taxon>
        <taxon>Tracheophyta</taxon>
        <taxon>Spermatophyta</taxon>
        <taxon>Magnoliopsida</taxon>
        <taxon>eudicotyledons</taxon>
        <taxon>Gunneridae</taxon>
        <taxon>Pentapetalae</taxon>
        <taxon>rosids</taxon>
        <taxon>malvids</taxon>
        <taxon>Brassicales</taxon>
        <taxon>Brassicaceae</taxon>
        <taxon>Brassiceae</taxon>
        <taxon>Brassica</taxon>
    </lineage>
</organism>
<protein>
    <recommendedName>
        <fullName evidence="1">RNase H type-1 domain-containing protein</fullName>
    </recommendedName>
</protein>
<gene>
    <name evidence="2" type="ORF">DY000_02059745</name>
</gene>
<reference evidence="2 3" key="1">
    <citation type="journal article" date="2020" name="BMC Genomics">
        <title>Intraspecific diversification of the crop wild relative Brassica cretica Lam. using demographic model selection.</title>
        <authorList>
            <person name="Kioukis A."/>
            <person name="Michalopoulou V.A."/>
            <person name="Briers L."/>
            <person name="Pirintsos S."/>
            <person name="Studholme D.J."/>
            <person name="Pavlidis P."/>
            <person name="Sarris P.F."/>
        </authorList>
    </citation>
    <scope>NUCLEOTIDE SEQUENCE [LARGE SCALE GENOMIC DNA]</scope>
    <source>
        <strain evidence="3">cv. PFS-1207/04</strain>
    </source>
</reference>
<evidence type="ECO:0000313" key="2">
    <source>
        <dbReference type="EMBL" id="KAF3520649.1"/>
    </source>
</evidence>
<accession>A0ABQ7B365</accession>
<proteinExistence type="predicted"/>
<sequence>MNQGLGWTLEGQNRVSSHYSPAHHVSSPLVAEGLAIREAISKCRDQGLAKIRVESNSAVLIKAIQTSSSLAGLCGIL</sequence>
<dbReference type="Pfam" id="PF13456">
    <property type="entry name" value="RVT_3"/>
    <property type="match status" value="1"/>
</dbReference>
<dbReference type="InterPro" id="IPR002156">
    <property type="entry name" value="RNaseH_domain"/>
</dbReference>